<name>A0A8H4VHU9_9AGAR</name>
<dbReference type="GO" id="GO:0005886">
    <property type="term" value="C:plasma membrane"/>
    <property type="evidence" value="ECO:0007669"/>
    <property type="project" value="TreeGrafter"/>
</dbReference>
<organism evidence="8 9">
    <name type="scientific">Agrocybe pediades</name>
    <dbReference type="NCBI Taxonomy" id="84607"/>
    <lineage>
        <taxon>Eukaryota</taxon>
        <taxon>Fungi</taxon>
        <taxon>Dikarya</taxon>
        <taxon>Basidiomycota</taxon>
        <taxon>Agaricomycotina</taxon>
        <taxon>Agaricomycetes</taxon>
        <taxon>Agaricomycetidae</taxon>
        <taxon>Agaricales</taxon>
        <taxon>Agaricineae</taxon>
        <taxon>Strophariaceae</taxon>
        <taxon>Agrocybe</taxon>
    </lineage>
</organism>
<comment type="subcellular location">
    <subcellularLocation>
        <location evidence="1">Membrane</location>
        <topology evidence="1">Multi-pass membrane protein</topology>
    </subcellularLocation>
</comment>
<evidence type="ECO:0000259" key="7">
    <source>
        <dbReference type="PROSITE" id="PS50850"/>
    </source>
</evidence>
<evidence type="ECO:0000256" key="2">
    <source>
        <dbReference type="ARBA" id="ARBA00022692"/>
    </source>
</evidence>
<sequence>MSSNKSDGGFDSDPEKGHDASSPSTAQVPGRVDVDSAHYGVKAVEAANKLYGKYAKWALFISLGLAAYIYSLDGTTTYFYLAYGTSNFDRHSFLSTIQVAQAIIVAVGKPVIAKVADIRSRGLSFVLVIIFYVVGYIVIASAENVETIAGGIILYAV</sequence>
<gene>
    <name evidence="8" type="ORF">D9613_012059</name>
</gene>
<keyword evidence="4 6" id="KW-0472">Membrane</keyword>
<evidence type="ECO:0000256" key="5">
    <source>
        <dbReference type="SAM" id="MobiDB-lite"/>
    </source>
</evidence>
<evidence type="ECO:0000256" key="4">
    <source>
        <dbReference type="ARBA" id="ARBA00023136"/>
    </source>
</evidence>
<comment type="caution">
    <text evidence="8">The sequence shown here is derived from an EMBL/GenBank/DDBJ whole genome shotgun (WGS) entry which is preliminary data.</text>
</comment>
<accession>A0A8H4VHU9</accession>
<reference evidence="8 9" key="1">
    <citation type="submission" date="2019-12" db="EMBL/GenBank/DDBJ databases">
        <authorList>
            <person name="Floudas D."/>
            <person name="Bentzer J."/>
            <person name="Ahren D."/>
            <person name="Johansson T."/>
            <person name="Persson P."/>
            <person name="Tunlid A."/>
        </authorList>
    </citation>
    <scope>NUCLEOTIDE SEQUENCE [LARGE SCALE GENOMIC DNA]</scope>
    <source>
        <strain evidence="8 9">CBS 102.39</strain>
    </source>
</reference>
<keyword evidence="3 6" id="KW-1133">Transmembrane helix</keyword>
<dbReference type="AlphaFoldDB" id="A0A8H4VHU9"/>
<feature type="transmembrane region" description="Helical" evidence="6">
    <location>
        <begin position="124"/>
        <end position="142"/>
    </location>
</feature>
<dbReference type="EMBL" id="JAACJL010000060">
    <property type="protein sequence ID" value="KAF4609777.1"/>
    <property type="molecule type" value="Genomic_DNA"/>
</dbReference>
<evidence type="ECO:0000313" key="8">
    <source>
        <dbReference type="EMBL" id="KAF4609777.1"/>
    </source>
</evidence>
<evidence type="ECO:0000256" key="1">
    <source>
        <dbReference type="ARBA" id="ARBA00004141"/>
    </source>
</evidence>
<proteinExistence type="predicted"/>
<protein>
    <recommendedName>
        <fullName evidence="7">Major facilitator superfamily (MFS) profile domain-containing protein</fullName>
    </recommendedName>
</protein>
<evidence type="ECO:0000256" key="6">
    <source>
        <dbReference type="SAM" id="Phobius"/>
    </source>
</evidence>
<evidence type="ECO:0000256" key="3">
    <source>
        <dbReference type="ARBA" id="ARBA00022989"/>
    </source>
</evidence>
<feature type="domain" description="Major facilitator superfamily (MFS) profile" evidence="7">
    <location>
        <begin position="59"/>
        <end position="157"/>
    </location>
</feature>
<feature type="region of interest" description="Disordered" evidence="5">
    <location>
        <begin position="1"/>
        <end position="30"/>
    </location>
</feature>
<keyword evidence="2 6" id="KW-0812">Transmembrane</keyword>
<dbReference type="SUPFAM" id="SSF103473">
    <property type="entry name" value="MFS general substrate transporter"/>
    <property type="match status" value="1"/>
</dbReference>
<dbReference type="PANTHER" id="PTHR23501:SF87">
    <property type="entry name" value="SIDEROPHORE IRON TRANSPORTER 2"/>
    <property type="match status" value="1"/>
</dbReference>
<dbReference type="InterPro" id="IPR020846">
    <property type="entry name" value="MFS_dom"/>
</dbReference>
<dbReference type="InterPro" id="IPR036259">
    <property type="entry name" value="MFS_trans_sf"/>
</dbReference>
<dbReference type="GO" id="GO:0022857">
    <property type="term" value="F:transmembrane transporter activity"/>
    <property type="evidence" value="ECO:0007669"/>
    <property type="project" value="InterPro"/>
</dbReference>
<evidence type="ECO:0000313" key="9">
    <source>
        <dbReference type="Proteomes" id="UP000521872"/>
    </source>
</evidence>
<feature type="transmembrane region" description="Helical" evidence="6">
    <location>
        <begin position="93"/>
        <end position="112"/>
    </location>
</feature>
<keyword evidence="9" id="KW-1185">Reference proteome</keyword>
<dbReference type="PANTHER" id="PTHR23501">
    <property type="entry name" value="MAJOR FACILITATOR SUPERFAMILY"/>
    <property type="match status" value="1"/>
</dbReference>
<feature type="transmembrane region" description="Helical" evidence="6">
    <location>
        <begin position="57"/>
        <end position="81"/>
    </location>
</feature>
<dbReference type="Proteomes" id="UP000521872">
    <property type="component" value="Unassembled WGS sequence"/>
</dbReference>
<dbReference type="PROSITE" id="PS50850">
    <property type="entry name" value="MFS"/>
    <property type="match status" value="1"/>
</dbReference>